<evidence type="ECO:0000313" key="1">
    <source>
        <dbReference type="Proteomes" id="UP000095286"/>
    </source>
</evidence>
<dbReference type="Proteomes" id="UP000095286">
    <property type="component" value="Unplaced"/>
</dbReference>
<name>A0AC35UEZ4_9BILA</name>
<evidence type="ECO:0000313" key="2">
    <source>
        <dbReference type="WBParaSite" id="RSKR_0001054500.1"/>
    </source>
</evidence>
<organism evidence="1 2">
    <name type="scientific">Rhabditophanes sp. KR3021</name>
    <dbReference type="NCBI Taxonomy" id="114890"/>
    <lineage>
        <taxon>Eukaryota</taxon>
        <taxon>Metazoa</taxon>
        <taxon>Ecdysozoa</taxon>
        <taxon>Nematoda</taxon>
        <taxon>Chromadorea</taxon>
        <taxon>Rhabditida</taxon>
        <taxon>Tylenchina</taxon>
        <taxon>Panagrolaimomorpha</taxon>
        <taxon>Strongyloidoidea</taxon>
        <taxon>Alloionematidae</taxon>
        <taxon>Rhabditophanes</taxon>
    </lineage>
</organism>
<protein>
    <submittedName>
        <fullName evidence="2">PK_Tyr_Ser-Thr domain-containing protein</fullName>
    </submittedName>
</protein>
<reference evidence="2" key="1">
    <citation type="submission" date="2016-11" db="UniProtKB">
        <authorList>
            <consortium name="WormBaseParasite"/>
        </authorList>
    </citation>
    <scope>IDENTIFICATION</scope>
    <source>
        <strain evidence="2">KR3021</strain>
    </source>
</reference>
<dbReference type="WBParaSite" id="RSKR_0001054500.1">
    <property type="protein sequence ID" value="RSKR_0001054500.1"/>
    <property type="gene ID" value="RSKR_0001054500"/>
</dbReference>
<accession>A0AC35UEZ4</accession>
<proteinExistence type="predicted"/>
<sequence>MADDDDSRMRSFFGSIKEDITKAVQSASTSLIFTELPEVRSLELLDRVSIKLDSTAVSDDLENRISAGHHPQSFEDITILIRNEDNHKQNIMLAKLSPSKGIVLTSPSTRDVMIIKTPNNSINNLGKILHPSHSTMYKIVKEGQFSPNWWITKTRNNEAFIKIEKVLVSMYPIGKLLGLLHTDCVYWFKKPNGSILGYVRPKLSKKHATLIVKFMKHERDGQVRAAMLGASLLLFITEGYPHLREALIDSNDYHQQ</sequence>